<evidence type="ECO:0000256" key="4">
    <source>
        <dbReference type="ARBA" id="ARBA00022801"/>
    </source>
</evidence>
<feature type="binding site" evidence="7">
    <location>
        <position position="110"/>
    </location>
    <ligand>
        <name>Zn(2+)</name>
        <dbReference type="ChEBI" id="CHEBI:29105"/>
        <label>1</label>
    </ligand>
</feature>
<comment type="function">
    <text evidence="7">Endonuclease IV plays a role in DNA repair. It cleaves phosphodiester bonds at apurinic or apyrimidinic (AP) sites, generating a 3'-hydroxyl group and a 5'-terminal sugar phosphate.</text>
</comment>
<evidence type="ECO:0000313" key="9">
    <source>
        <dbReference type="EMBL" id="OJG35962.1"/>
    </source>
</evidence>
<keyword evidence="3 7" id="KW-0227">DNA damage</keyword>
<evidence type="ECO:0000256" key="2">
    <source>
        <dbReference type="ARBA" id="ARBA00022723"/>
    </source>
</evidence>
<dbReference type="GO" id="GO:0003906">
    <property type="term" value="F:DNA-(apurinic or apyrimidinic site) endonuclease activity"/>
    <property type="evidence" value="ECO:0007669"/>
    <property type="project" value="TreeGrafter"/>
</dbReference>
<name>A0A1L8SVR2_9ENTE</name>
<sequence length="299" mass="33225">MMLLGSHVSLGGKEMLLQAAKEAAVYQANALLCYTGAPQNSHRKPIEDYHIPEAWDYMKLKGIQNVTIHGPFLINLANSIDPHVFSFSIDFLKEELQRTEAIGAKTLVLHPGAHRGAGSEKGIAQLIEGLNEVLDHSTGPSIALETMAGKGTEIGKNFAELAEIISGVTYNERLSVCVDTCHIYDGGYDIVNDLDRVLKEFDQLIGLERISTFHLNDSLYGLASHKDRHQNIGLGKIGLPTLKRIVDLPEFAEVPKFLETPSNGKVKYKNPPYKEEIALLRGELSFEEYLKSPKLYRER</sequence>
<feature type="binding site" evidence="7">
    <location>
        <position position="145"/>
    </location>
    <ligand>
        <name>Zn(2+)</name>
        <dbReference type="ChEBI" id="CHEBI:29105"/>
        <label>2</label>
    </ligand>
</feature>
<dbReference type="CDD" id="cd00019">
    <property type="entry name" value="AP2Ec"/>
    <property type="match status" value="1"/>
</dbReference>
<comment type="caution">
    <text evidence="9">The sequence shown here is derived from an EMBL/GenBank/DDBJ whole genome shotgun (WGS) entry which is preliminary data.</text>
</comment>
<feature type="domain" description="Xylose isomerase-like TIM barrel" evidence="8">
    <location>
        <begin position="34"/>
        <end position="281"/>
    </location>
</feature>
<feature type="binding site" evidence="7">
    <location>
        <position position="229"/>
    </location>
    <ligand>
        <name>Zn(2+)</name>
        <dbReference type="ChEBI" id="CHEBI:29105"/>
        <label>3</label>
    </ligand>
</feature>
<dbReference type="AlphaFoldDB" id="A0A1L8SVR2"/>
<gene>
    <name evidence="7" type="primary">nfo</name>
    <name evidence="9" type="ORF">RV00_GL002106</name>
</gene>
<dbReference type="NCBIfam" id="TIGR00587">
    <property type="entry name" value="nfo"/>
    <property type="match status" value="1"/>
</dbReference>
<dbReference type="InterPro" id="IPR013022">
    <property type="entry name" value="Xyl_isomerase-like_TIM-brl"/>
</dbReference>
<feature type="binding site" evidence="7">
    <location>
        <position position="179"/>
    </location>
    <ligand>
        <name>Zn(2+)</name>
        <dbReference type="ChEBI" id="CHEBI:29105"/>
        <label>2</label>
    </ligand>
</feature>
<evidence type="ECO:0000256" key="6">
    <source>
        <dbReference type="ARBA" id="ARBA00023204"/>
    </source>
</evidence>
<dbReference type="GO" id="GO:0008270">
    <property type="term" value="F:zinc ion binding"/>
    <property type="evidence" value="ECO:0007669"/>
    <property type="project" value="UniProtKB-UniRule"/>
</dbReference>
<keyword evidence="10" id="KW-1185">Reference proteome</keyword>
<dbReference type="SUPFAM" id="SSF51658">
    <property type="entry name" value="Xylose isomerase-like"/>
    <property type="match status" value="1"/>
</dbReference>
<dbReference type="GO" id="GO:0008833">
    <property type="term" value="F:deoxyribonuclease IV (phage-T4-induced) activity"/>
    <property type="evidence" value="ECO:0007669"/>
    <property type="project" value="UniProtKB-UniRule"/>
</dbReference>
<evidence type="ECO:0000256" key="1">
    <source>
        <dbReference type="ARBA" id="ARBA00005340"/>
    </source>
</evidence>
<dbReference type="HAMAP" id="MF_00152">
    <property type="entry name" value="Nfo"/>
    <property type="match status" value="1"/>
</dbReference>
<evidence type="ECO:0000256" key="3">
    <source>
        <dbReference type="ARBA" id="ARBA00022763"/>
    </source>
</evidence>
<comment type="catalytic activity">
    <reaction evidence="7">
        <text>Endonucleolytic cleavage to 5'-phosphooligonucleotide end-products.</text>
        <dbReference type="EC" id="3.1.21.2"/>
    </reaction>
</comment>
<dbReference type="InterPro" id="IPR018246">
    <property type="entry name" value="AP_endonuc_F2_Zn_BS"/>
</dbReference>
<evidence type="ECO:0000259" key="8">
    <source>
        <dbReference type="Pfam" id="PF01261"/>
    </source>
</evidence>
<keyword evidence="7" id="KW-0540">Nuclease</keyword>
<feature type="binding site" evidence="7">
    <location>
        <position position="182"/>
    </location>
    <ligand>
        <name>Zn(2+)</name>
        <dbReference type="ChEBI" id="CHEBI:29105"/>
        <label>3</label>
    </ligand>
</feature>
<dbReference type="EMBL" id="JXKM01000004">
    <property type="protein sequence ID" value="OJG35962.1"/>
    <property type="molecule type" value="Genomic_DNA"/>
</dbReference>
<protein>
    <recommendedName>
        <fullName evidence="7">Probable endonuclease 4</fullName>
        <ecNumber evidence="7">3.1.21.2</ecNumber>
    </recommendedName>
    <alternativeName>
        <fullName evidence="7">Endodeoxyribonuclease IV</fullName>
    </alternativeName>
    <alternativeName>
        <fullName evidence="7">Endonuclease IV</fullName>
    </alternativeName>
</protein>
<dbReference type="GO" id="GO:0008081">
    <property type="term" value="F:phosphoric diester hydrolase activity"/>
    <property type="evidence" value="ECO:0007669"/>
    <property type="project" value="TreeGrafter"/>
</dbReference>
<dbReference type="GO" id="GO:0006284">
    <property type="term" value="P:base-excision repair"/>
    <property type="evidence" value="ECO:0007669"/>
    <property type="project" value="TreeGrafter"/>
</dbReference>
<keyword evidence="7 9" id="KW-0255">Endonuclease</keyword>
<keyword evidence="6 7" id="KW-0234">DNA repair</keyword>
<dbReference type="PROSITE" id="PS00731">
    <property type="entry name" value="AP_NUCLEASE_F2_3"/>
    <property type="match status" value="1"/>
</dbReference>
<proteinExistence type="inferred from homology"/>
<dbReference type="Proteomes" id="UP000183700">
    <property type="component" value="Unassembled WGS sequence"/>
</dbReference>
<reference evidence="9 10" key="1">
    <citation type="submission" date="2014-12" db="EMBL/GenBank/DDBJ databases">
        <title>Draft genome sequences of 29 type strains of Enterococci.</title>
        <authorList>
            <person name="Zhong Z."/>
            <person name="Sun Z."/>
            <person name="Liu W."/>
            <person name="Zhang W."/>
            <person name="Zhang H."/>
        </authorList>
    </citation>
    <scope>NUCLEOTIDE SEQUENCE [LARGE SCALE GENOMIC DNA]</scope>
    <source>
        <strain evidence="9 10">DSM 22802</strain>
    </source>
</reference>
<dbReference type="InterPro" id="IPR001719">
    <property type="entry name" value="AP_endonuc_2"/>
</dbReference>
<dbReference type="PANTHER" id="PTHR21445">
    <property type="entry name" value="ENDONUCLEASE IV ENDODEOXYRIBONUCLEASE IV"/>
    <property type="match status" value="1"/>
</dbReference>
<feature type="binding site" evidence="7">
    <location>
        <position position="259"/>
    </location>
    <ligand>
        <name>Zn(2+)</name>
        <dbReference type="ChEBI" id="CHEBI:29105"/>
        <label>2</label>
    </ligand>
</feature>
<dbReference type="PROSITE" id="PS51432">
    <property type="entry name" value="AP_NUCLEASE_F2_4"/>
    <property type="match status" value="1"/>
</dbReference>
<dbReference type="NCBIfam" id="NF002196">
    <property type="entry name" value="PRK01060.1-1"/>
    <property type="match status" value="1"/>
</dbReference>
<comment type="similarity">
    <text evidence="1 7">Belongs to the AP endonuclease 2 family.</text>
</comment>
<feature type="binding site" evidence="7">
    <location>
        <position position="145"/>
    </location>
    <ligand>
        <name>Zn(2+)</name>
        <dbReference type="ChEBI" id="CHEBI:29105"/>
        <label>1</label>
    </ligand>
</feature>
<dbReference type="InterPro" id="IPR036237">
    <property type="entry name" value="Xyl_isomerase-like_sf"/>
</dbReference>
<feature type="binding site" evidence="7">
    <location>
        <position position="69"/>
    </location>
    <ligand>
        <name>Zn(2+)</name>
        <dbReference type="ChEBI" id="CHEBI:29105"/>
        <label>1</label>
    </ligand>
</feature>
<keyword evidence="5 7" id="KW-0862">Zinc</keyword>
<organism evidence="9 10">
    <name type="scientific">Enterococcus devriesei</name>
    <dbReference type="NCBI Taxonomy" id="319970"/>
    <lineage>
        <taxon>Bacteria</taxon>
        <taxon>Bacillati</taxon>
        <taxon>Bacillota</taxon>
        <taxon>Bacilli</taxon>
        <taxon>Lactobacillales</taxon>
        <taxon>Enterococcaceae</taxon>
        <taxon>Enterococcus</taxon>
    </lineage>
</organism>
<accession>A0A1L8SVR2</accession>
<evidence type="ECO:0000256" key="7">
    <source>
        <dbReference type="HAMAP-Rule" id="MF_00152"/>
    </source>
</evidence>
<keyword evidence="4 7" id="KW-0378">Hydrolase</keyword>
<dbReference type="EC" id="3.1.21.2" evidence="7"/>
<comment type="cofactor">
    <cofactor evidence="7">
        <name>Zn(2+)</name>
        <dbReference type="ChEBI" id="CHEBI:29105"/>
    </cofactor>
    <text evidence="7">Binds 3 Zn(2+) ions.</text>
</comment>
<dbReference type="Gene3D" id="3.20.20.150">
    <property type="entry name" value="Divalent-metal-dependent TIM barrel enzymes"/>
    <property type="match status" value="1"/>
</dbReference>
<dbReference type="PROSITE" id="PS00730">
    <property type="entry name" value="AP_NUCLEASE_F2_2"/>
    <property type="match status" value="1"/>
</dbReference>
<dbReference type="SMART" id="SM00518">
    <property type="entry name" value="AP2Ec"/>
    <property type="match status" value="1"/>
</dbReference>
<dbReference type="OrthoDB" id="9805666at2"/>
<dbReference type="STRING" id="319970.RV00_GL002106"/>
<feature type="binding site" evidence="7">
    <location>
        <position position="227"/>
    </location>
    <ligand>
        <name>Zn(2+)</name>
        <dbReference type="ChEBI" id="CHEBI:29105"/>
        <label>3</label>
    </ligand>
</feature>
<dbReference type="FunFam" id="3.20.20.150:FF:000001">
    <property type="entry name" value="Probable endonuclease 4"/>
    <property type="match status" value="1"/>
</dbReference>
<feature type="binding site" evidence="7">
    <location>
        <position position="214"/>
    </location>
    <ligand>
        <name>Zn(2+)</name>
        <dbReference type="ChEBI" id="CHEBI:29105"/>
        <label>2</label>
    </ligand>
</feature>
<keyword evidence="2 7" id="KW-0479">Metal-binding</keyword>
<dbReference type="PANTHER" id="PTHR21445:SF0">
    <property type="entry name" value="APURINIC-APYRIMIDINIC ENDONUCLEASE"/>
    <property type="match status" value="1"/>
</dbReference>
<evidence type="ECO:0000313" key="10">
    <source>
        <dbReference type="Proteomes" id="UP000183700"/>
    </source>
</evidence>
<dbReference type="Pfam" id="PF01261">
    <property type="entry name" value="AP_endonuc_2"/>
    <property type="match status" value="1"/>
</dbReference>
<evidence type="ECO:0000256" key="5">
    <source>
        <dbReference type="ARBA" id="ARBA00022833"/>
    </source>
</evidence>
<dbReference type="GO" id="GO:0003677">
    <property type="term" value="F:DNA binding"/>
    <property type="evidence" value="ECO:0007669"/>
    <property type="project" value="InterPro"/>
</dbReference>